<evidence type="ECO:0000313" key="2">
    <source>
        <dbReference type="Proteomes" id="UP000308886"/>
    </source>
</evidence>
<dbReference type="EMBL" id="SRZC01000024">
    <property type="protein sequence ID" value="TGX80569.1"/>
    <property type="molecule type" value="Genomic_DNA"/>
</dbReference>
<proteinExistence type="predicted"/>
<keyword evidence="2" id="KW-1185">Reference proteome</keyword>
<sequence length="519" mass="56669">QRTKGEWYTAVPPLVRQGTGLTPADWFGRTMLDNMAADEELGVVMVAVGGCKIEHLAKDYDPSTVVNEADWFRSYMAQYDNKPYDCLIECAKKAQRDGVIKGILLHQGCSNNGDQQWPAKVKKIYEDILKDLSLNAADVPLIAGELARTEMGGVCGGMNTVINRLPETVPTAHVVSSKNLEQKGDGLHFTPHAYRVLGTRYATEMLSIMGVKDPVINYKDEKPEEPELPAGVLVDKTGNEVALNGWATTNGSFSATAEQCKDMKVGDIITVYAKQDPSSSNTYPGFTAFANTDGWPALSGSYSVAKIDDYRAFNIGITSFDIDNIKKGGIFFNGDGVVFQKMTWTADESGKDFSDALWLGSTKLNWTDTSINIRKEVFANAKAGQWFEIVLTQFLTTDPDPDGNILCGGWGGIMVSNWEKSQGTTPYGFNFKKGEAIYFRLTAEMAEKLKENGAIIQGSTYTAKAVYLRDTEPDYSGTGITSVGTENTAKNSAVYNLGGQRVADNAKGILIKNGKKIIR</sequence>
<comment type="caution">
    <text evidence="1">The sequence shown here is derived from an EMBL/GenBank/DDBJ whole genome shotgun (WGS) entry which is preliminary data.</text>
</comment>
<feature type="non-terminal residue" evidence="1">
    <location>
        <position position="1"/>
    </location>
</feature>
<gene>
    <name evidence="1" type="ORF">E5358_12400</name>
</gene>
<protein>
    <submittedName>
        <fullName evidence="1">Uncharacterized protein</fullName>
    </submittedName>
</protein>
<evidence type="ECO:0000313" key="1">
    <source>
        <dbReference type="EMBL" id="TGX80569.1"/>
    </source>
</evidence>
<name>A0AC61QMM7_9BACT</name>
<reference evidence="1" key="1">
    <citation type="submission" date="2019-04" db="EMBL/GenBank/DDBJ databases">
        <title>Microbes associate with the intestines of laboratory mice.</title>
        <authorList>
            <person name="Navarre W."/>
            <person name="Wong E."/>
            <person name="Huang K."/>
            <person name="Tropini C."/>
            <person name="Ng K."/>
            <person name="Yu B."/>
        </authorList>
    </citation>
    <scope>NUCLEOTIDE SEQUENCE</scope>
    <source>
        <strain evidence="1">NM73_A23</strain>
    </source>
</reference>
<dbReference type="Proteomes" id="UP000308886">
    <property type="component" value="Unassembled WGS sequence"/>
</dbReference>
<accession>A0AC61QMM7</accession>
<organism evidence="1 2">
    <name type="scientific">Palleniella muris</name>
    <dbReference type="NCBI Taxonomy" id="3038145"/>
    <lineage>
        <taxon>Bacteria</taxon>
        <taxon>Pseudomonadati</taxon>
        <taxon>Bacteroidota</taxon>
        <taxon>Bacteroidia</taxon>
        <taxon>Bacteroidales</taxon>
        <taxon>Prevotellaceae</taxon>
        <taxon>Palleniella</taxon>
    </lineage>
</organism>